<keyword evidence="2" id="KW-1133">Transmembrane helix</keyword>
<evidence type="ECO:0008006" key="5">
    <source>
        <dbReference type="Google" id="ProtNLM"/>
    </source>
</evidence>
<evidence type="ECO:0000313" key="3">
    <source>
        <dbReference type="EMBL" id="OXV08476.1"/>
    </source>
</evidence>
<dbReference type="AlphaFoldDB" id="A0A232LWI3"/>
<accession>A0A232LWI3</accession>
<keyword evidence="2" id="KW-0472">Membrane</keyword>
<name>A0A232LWI3_9EURO</name>
<sequence>MLLFRRVFISDEELGKKDDDHRPVDGRGKGPALLKWRFPRRRRLLFGIIGAYLLFVFFKNMPTDLQPAIARYDPRFSRPQKGSQALSPNQSSIPSQPEDTRREDTGSEMGKYYYDGEIRHPWLLKSLYSVRVLDEHGRVVLFAASNLQSVSDLLPLACEMARQGMNRIHFAVMGRDDLSIEDMQQLNSIRDDDCPMNWHDGRPSHAPYSTDPRMEKSVASALDYIKAFLHPQVIIAHSSPREDFFFWKAVNTRTHDMNTVLIDLPSSARDLMWLSKLDSNSLKCTTPQPIGDLTIPLADGLILDWNKVHIEIVIRAPSESSGSLIRLLKLLERADYLGSMPSLTVELPLHPDPLLHRFLQKTRWPPLTTGAVTLRHYVQPRRLTPVESTIRTVESFYPADPSTCHVLILSPQAELSPSFFHYLKYIVLRYKYSTFAMKESAQLLGVSLELPSSYPTDDKPFSKPSPSDAPFFRWQIPNSNAALYFGDKWVEMHSFLSNYLVARRSPSDVAREKIISKKFPAFMEYVLELMRVRGYYILYPSFSDTNGLASVHNELYQPPEEFTLVDSAEPPQAEDQNLELGSIERPVFQASTLTALLHKLPMVLPDISSLPLLSCNGERLDGQMSAHEAREYARNFRTTVGGCETDVIGDGEIDQLNADDLFCLKA</sequence>
<evidence type="ECO:0000256" key="2">
    <source>
        <dbReference type="SAM" id="Phobius"/>
    </source>
</evidence>
<dbReference type="EMBL" id="NPHW01004090">
    <property type="protein sequence ID" value="OXV08476.1"/>
    <property type="molecule type" value="Genomic_DNA"/>
</dbReference>
<protein>
    <recommendedName>
        <fullName evidence="5">Glycosyltransferase 2</fullName>
    </recommendedName>
</protein>
<dbReference type="PANTHER" id="PTHR33604">
    <property type="entry name" value="OSJNBA0004B13.7 PROTEIN"/>
    <property type="match status" value="1"/>
</dbReference>
<dbReference type="PANTHER" id="PTHR33604:SF3">
    <property type="entry name" value="OSJNBA0004B13.7 PROTEIN"/>
    <property type="match status" value="1"/>
</dbReference>
<proteinExistence type="predicted"/>
<dbReference type="Proteomes" id="UP000243515">
    <property type="component" value="Unassembled WGS sequence"/>
</dbReference>
<dbReference type="OrthoDB" id="5397682at2759"/>
<comment type="caution">
    <text evidence="3">The sequence shown here is derived from an EMBL/GenBank/DDBJ whole genome shotgun (WGS) entry which is preliminary data.</text>
</comment>
<evidence type="ECO:0000256" key="1">
    <source>
        <dbReference type="SAM" id="MobiDB-lite"/>
    </source>
</evidence>
<reference evidence="3 4" key="1">
    <citation type="journal article" date="2015" name="Environ. Microbiol.">
        <title>Metagenome sequence of Elaphomyces granulatus from sporocarp tissue reveals Ascomycota ectomycorrhizal fingerprints of genome expansion and a Proteobacteria-rich microbiome.</title>
        <authorList>
            <person name="Quandt C.A."/>
            <person name="Kohler A."/>
            <person name="Hesse C.N."/>
            <person name="Sharpton T.J."/>
            <person name="Martin F."/>
            <person name="Spatafora J.W."/>
        </authorList>
    </citation>
    <scope>NUCLEOTIDE SEQUENCE [LARGE SCALE GENOMIC DNA]</scope>
    <source>
        <strain evidence="3 4">OSC145934</strain>
    </source>
</reference>
<keyword evidence="2" id="KW-0812">Transmembrane</keyword>
<evidence type="ECO:0000313" key="4">
    <source>
        <dbReference type="Proteomes" id="UP000243515"/>
    </source>
</evidence>
<feature type="region of interest" description="Disordered" evidence="1">
    <location>
        <begin position="77"/>
        <end position="108"/>
    </location>
</feature>
<organism evidence="3 4">
    <name type="scientific">Elaphomyces granulatus</name>
    <dbReference type="NCBI Taxonomy" id="519963"/>
    <lineage>
        <taxon>Eukaryota</taxon>
        <taxon>Fungi</taxon>
        <taxon>Dikarya</taxon>
        <taxon>Ascomycota</taxon>
        <taxon>Pezizomycotina</taxon>
        <taxon>Eurotiomycetes</taxon>
        <taxon>Eurotiomycetidae</taxon>
        <taxon>Eurotiales</taxon>
        <taxon>Elaphomycetaceae</taxon>
        <taxon>Elaphomyces</taxon>
    </lineage>
</organism>
<gene>
    <name evidence="3" type="ORF">Egran_03764</name>
</gene>
<feature type="compositionally biased region" description="Polar residues" evidence="1">
    <location>
        <begin position="80"/>
        <end position="97"/>
    </location>
</feature>
<keyword evidence="4" id="KW-1185">Reference proteome</keyword>
<feature type="transmembrane region" description="Helical" evidence="2">
    <location>
        <begin position="44"/>
        <end position="61"/>
    </location>
</feature>